<feature type="domain" description="DyP dimeric alpha+beta barrel" evidence="10">
    <location>
        <begin position="125"/>
        <end position="295"/>
    </location>
</feature>
<evidence type="ECO:0000313" key="12">
    <source>
        <dbReference type="Proteomes" id="UP001148614"/>
    </source>
</evidence>
<evidence type="ECO:0000256" key="8">
    <source>
        <dbReference type="ARBA" id="ARBA00025737"/>
    </source>
</evidence>
<evidence type="ECO:0000256" key="2">
    <source>
        <dbReference type="ARBA" id="ARBA00022559"/>
    </source>
</evidence>
<reference evidence="11" key="1">
    <citation type="submission" date="2022-07" db="EMBL/GenBank/DDBJ databases">
        <title>Genome Sequence of Xylaria arbuscula.</title>
        <authorList>
            <person name="Buettner E."/>
        </authorList>
    </citation>
    <scope>NUCLEOTIDE SEQUENCE</scope>
    <source>
        <strain evidence="11">VT107</strain>
    </source>
</reference>
<proteinExistence type="inferred from homology"/>
<keyword evidence="4" id="KW-0479">Metal-binding</keyword>
<keyword evidence="5" id="KW-0732">Signal</keyword>
<dbReference type="VEuPathDB" id="FungiDB:F4678DRAFT_483543"/>
<protein>
    <recommendedName>
        <fullName evidence="13">Dyp-type peroxidase</fullName>
    </recommendedName>
</protein>
<gene>
    <name evidence="11" type="ORF">NPX13_g1037</name>
</gene>
<keyword evidence="7" id="KW-0408">Iron</keyword>
<dbReference type="PANTHER" id="PTHR30521">
    <property type="entry name" value="DEFERROCHELATASE/PEROXIDASE"/>
    <property type="match status" value="1"/>
</dbReference>
<evidence type="ECO:0000313" key="11">
    <source>
        <dbReference type="EMBL" id="KAJ3579531.1"/>
    </source>
</evidence>
<comment type="cofactor">
    <cofactor evidence="1">
        <name>heme b</name>
        <dbReference type="ChEBI" id="CHEBI:60344"/>
    </cofactor>
</comment>
<dbReference type="PANTHER" id="PTHR30521:SF4">
    <property type="entry name" value="DEFERROCHELATASE"/>
    <property type="match status" value="1"/>
</dbReference>
<evidence type="ECO:0000256" key="3">
    <source>
        <dbReference type="ARBA" id="ARBA00022617"/>
    </source>
</evidence>
<dbReference type="GO" id="GO:0020037">
    <property type="term" value="F:heme binding"/>
    <property type="evidence" value="ECO:0007669"/>
    <property type="project" value="InterPro"/>
</dbReference>
<dbReference type="InterPro" id="IPR048328">
    <property type="entry name" value="Dyp_perox_C"/>
</dbReference>
<dbReference type="PROSITE" id="PS51404">
    <property type="entry name" value="DYP_PEROXIDASE"/>
    <property type="match status" value="1"/>
</dbReference>
<evidence type="ECO:0000256" key="1">
    <source>
        <dbReference type="ARBA" id="ARBA00001970"/>
    </source>
</evidence>
<evidence type="ECO:0000259" key="10">
    <source>
        <dbReference type="Pfam" id="PF21105"/>
    </source>
</evidence>
<dbReference type="Proteomes" id="UP001148614">
    <property type="component" value="Unassembled WGS sequence"/>
</dbReference>
<keyword evidence="3" id="KW-0349">Heme</keyword>
<evidence type="ECO:0008006" key="13">
    <source>
        <dbReference type="Google" id="ProtNLM"/>
    </source>
</evidence>
<sequence length="636" mass="69946">MGIRYFVQKAAIRAGCPVSLDQRGCQRDARDTGLTGQLPIPEGIRGNNRSRVESEAMRIGELYRLGGFVRRASWHPYAARTRAIRSTHRIAIEFAQASPKAFPGNSYIITYDNIMASPKPLDINNVQGDVLEGLGKKNELFFFFRIKAGQGSHFREDLRSVIPLITTTTEAKKFHETIKEGKKEAAKEGKKLPMIENSGVNVSFSQKGLVALGITDDIGDAFFKNGMLADAAALGDDLNEWDADFKKEIHGVFSITANSTIVLERTLDHIKKIFRFGHKDATIEEVTRLRGQVRPGKESGHEHFGFNDGLSQPAVKDVNAGVVSEPGEKPVRQGVILLGREGDNGVVTPPSTTPVPVKRPSWALDGSFLAFRYLKQLVPEFDVFLQENALPVIPAPGNPTGADLLGARLVGRWKSGAPIDLTPLRDNPDFAKRQDFRFDPQNQERCPFAAHIRKTNPRSDLDQAGGTEIRRIIRRGIAFGPEVTDKERREKRSSPDEKLERGLLFACYQSNLGNGFHFMQQSRHFLSIVTNSCKGASILLTNASTPLGWANNRKFPPKTQAVPPVPTPGIDPIIGVATDGLAREMVGASPDIAGSNTELNFGARWVISRGGEYFFSPSISALKDTFAAPRPGHHEL</sequence>
<dbReference type="GO" id="GO:0046872">
    <property type="term" value="F:metal ion binding"/>
    <property type="evidence" value="ECO:0007669"/>
    <property type="project" value="UniProtKB-KW"/>
</dbReference>
<evidence type="ECO:0000259" key="9">
    <source>
        <dbReference type="Pfam" id="PF20628"/>
    </source>
</evidence>
<dbReference type="GO" id="GO:0005829">
    <property type="term" value="C:cytosol"/>
    <property type="evidence" value="ECO:0007669"/>
    <property type="project" value="TreeGrafter"/>
</dbReference>
<comment type="caution">
    <text evidence="11">The sequence shown here is derived from an EMBL/GenBank/DDBJ whole genome shotgun (WGS) entry which is preliminary data.</text>
</comment>
<dbReference type="NCBIfam" id="TIGR01413">
    <property type="entry name" value="Dyp_perox_fam"/>
    <property type="match status" value="1"/>
</dbReference>
<accession>A0A9W8NMU3</accession>
<dbReference type="SUPFAM" id="SSF54909">
    <property type="entry name" value="Dimeric alpha+beta barrel"/>
    <property type="match status" value="1"/>
</dbReference>
<dbReference type="EMBL" id="JANPWZ010000086">
    <property type="protein sequence ID" value="KAJ3579531.1"/>
    <property type="molecule type" value="Genomic_DNA"/>
</dbReference>
<keyword evidence="6" id="KW-0560">Oxidoreductase</keyword>
<dbReference type="AlphaFoldDB" id="A0A9W8NMU3"/>
<keyword evidence="2" id="KW-0575">Peroxidase</keyword>
<dbReference type="InterPro" id="IPR006314">
    <property type="entry name" value="Dyp_peroxidase"/>
</dbReference>
<keyword evidence="12" id="KW-1185">Reference proteome</keyword>
<dbReference type="Pfam" id="PF20628">
    <property type="entry name" value="Dyp_perox_C"/>
    <property type="match status" value="1"/>
</dbReference>
<feature type="domain" description="Dyp-type peroxidase C-terminal" evidence="9">
    <location>
        <begin position="431"/>
        <end position="521"/>
    </location>
</feature>
<evidence type="ECO:0000256" key="5">
    <source>
        <dbReference type="ARBA" id="ARBA00022729"/>
    </source>
</evidence>
<dbReference type="InterPro" id="IPR049509">
    <property type="entry name" value="DyP_N"/>
</dbReference>
<dbReference type="InterPro" id="IPR011008">
    <property type="entry name" value="Dimeric_a/b-barrel"/>
</dbReference>
<organism evidence="11 12">
    <name type="scientific">Xylaria arbuscula</name>
    <dbReference type="NCBI Taxonomy" id="114810"/>
    <lineage>
        <taxon>Eukaryota</taxon>
        <taxon>Fungi</taxon>
        <taxon>Dikarya</taxon>
        <taxon>Ascomycota</taxon>
        <taxon>Pezizomycotina</taxon>
        <taxon>Sordariomycetes</taxon>
        <taxon>Xylariomycetidae</taxon>
        <taxon>Xylariales</taxon>
        <taxon>Xylariaceae</taxon>
        <taxon>Xylaria</taxon>
    </lineage>
</organism>
<evidence type="ECO:0000256" key="6">
    <source>
        <dbReference type="ARBA" id="ARBA00023002"/>
    </source>
</evidence>
<dbReference type="Pfam" id="PF21105">
    <property type="entry name" value="DyP_N"/>
    <property type="match status" value="1"/>
</dbReference>
<evidence type="ECO:0000256" key="4">
    <source>
        <dbReference type="ARBA" id="ARBA00022723"/>
    </source>
</evidence>
<evidence type="ECO:0000256" key="7">
    <source>
        <dbReference type="ARBA" id="ARBA00023004"/>
    </source>
</evidence>
<comment type="similarity">
    <text evidence="8">Belongs to the DyP-type peroxidase family.</text>
</comment>
<name>A0A9W8NMU3_9PEZI</name>
<dbReference type="GO" id="GO:0004601">
    <property type="term" value="F:peroxidase activity"/>
    <property type="evidence" value="ECO:0007669"/>
    <property type="project" value="UniProtKB-KW"/>
</dbReference>